<name>A0ABN1WFM4_9ACTN</name>
<evidence type="ECO:0000256" key="1">
    <source>
        <dbReference type="SAM" id="Phobius"/>
    </source>
</evidence>
<keyword evidence="3" id="KW-1185">Reference proteome</keyword>
<evidence type="ECO:0000313" key="3">
    <source>
        <dbReference type="Proteomes" id="UP001500037"/>
    </source>
</evidence>
<sequence length="166" mass="17227">MLAVVPLGLVFGVIGLVQVRRSGQRGKAAAVTGLVAATVWALLFLNLADMFTPAVQRDAAGGVSQTQVSSVFALRAGDCFTVRSRTDDGGIEWVALVPCGQAHEGRVYATPALPYRADVPAETAARAACDQALPGDTPADATVSFLYSDALEYSAGHGKASCFTRP</sequence>
<keyword evidence="1" id="KW-0812">Transmembrane</keyword>
<dbReference type="EMBL" id="BAAALF010000085">
    <property type="protein sequence ID" value="GAA1248921.1"/>
    <property type="molecule type" value="Genomic_DNA"/>
</dbReference>
<proteinExistence type="predicted"/>
<protein>
    <recommendedName>
        <fullName evidence="4">DUF4190 domain-containing protein</fullName>
    </recommendedName>
</protein>
<feature type="transmembrane region" description="Helical" evidence="1">
    <location>
        <begin position="29"/>
        <end position="48"/>
    </location>
</feature>
<evidence type="ECO:0000313" key="2">
    <source>
        <dbReference type="EMBL" id="GAA1248921.1"/>
    </source>
</evidence>
<evidence type="ECO:0008006" key="4">
    <source>
        <dbReference type="Google" id="ProtNLM"/>
    </source>
</evidence>
<dbReference type="Proteomes" id="UP001500037">
    <property type="component" value="Unassembled WGS sequence"/>
</dbReference>
<organism evidence="2 3">
    <name type="scientific">Kitasatospora nipponensis</name>
    <dbReference type="NCBI Taxonomy" id="258049"/>
    <lineage>
        <taxon>Bacteria</taxon>
        <taxon>Bacillati</taxon>
        <taxon>Actinomycetota</taxon>
        <taxon>Actinomycetes</taxon>
        <taxon>Kitasatosporales</taxon>
        <taxon>Streptomycetaceae</taxon>
        <taxon>Kitasatospora</taxon>
    </lineage>
</organism>
<reference evidence="2 3" key="1">
    <citation type="journal article" date="2019" name="Int. J. Syst. Evol. Microbiol.">
        <title>The Global Catalogue of Microorganisms (GCM) 10K type strain sequencing project: providing services to taxonomists for standard genome sequencing and annotation.</title>
        <authorList>
            <consortium name="The Broad Institute Genomics Platform"/>
            <consortium name="The Broad Institute Genome Sequencing Center for Infectious Disease"/>
            <person name="Wu L."/>
            <person name="Ma J."/>
        </authorList>
    </citation>
    <scope>NUCLEOTIDE SEQUENCE [LARGE SCALE GENOMIC DNA]</scope>
    <source>
        <strain evidence="2 3">JCM 13004</strain>
    </source>
</reference>
<comment type="caution">
    <text evidence="2">The sequence shown here is derived from an EMBL/GenBank/DDBJ whole genome shotgun (WGS) entry which is preliminary data.</text>
</comment>
<keyword evidence="1" id="KW-1133">Transmembrane helix</keyword>
<keyword evidence="1" id="KW-0472">Membrane</keyword>
<accession>A0ABN1WFM4</accession>
<gene>
    <name evidence="2" type="ORF">GCM10009665_44730</name>
</gene>